<sequence length="370" mass="38616">MSAQVRRLAGAVLAWAGAALYPGVLFVVFSGELVSPEVDVLLCAGGTVLLAALLRRHPVPALALLFLGWTLALVETENGTVAGALILLTDLAVCYVAATRPRRYSGSVAAATGVLQVLAVAGFLVPDEVLLLTVVLAMAVVWMTGNSLRVRRAHAEEMRERATAQAVAAERLRIARELHDMVAHSIGIIAIQAGVGGRVIETQPAEARNALGAIEATSRDTLAGLRRMLTALRADDPVPLGPAPGLADLDRLARATADAGVEVDIHRTGVPRPLPPEVDLSAYRIVQEAVTNVVRHAGTDRCRVTIDYRDGELAVEVADGGRGGVVGTGYGLVGMRERVALLRGEFAAGPCPEGGFRVAARIPVEAGAAA</sequence>
<feature type="transmembrane region" description="Helical" evidence="9">
    <location>
        <begin position="12"/>
        <end position="31"/>
    </location>
</feature>
<feature type="transmembrane region" description="Helical" evidence="9">
    <location>
        <begin position="130"/>
        <end position="148"/>
    </location>
</feature>
<evidence type="ECO:0000256" key="3">
    <source>
        <dbReference type="ARBA" id="ARBA00022553"/>
    </source>
</evidence>
<evidence type="ECO:0000256" key="7">
    <source>
        <dbReference type="ARBA" id="ARBA00022840"/>
    </source>
</evidence>
<dbReference type="GO" id="GO:0005524">
    <property type="term" value="F:ATP binding"/>
    <property type="evidence" value="ECO:0007669"/>
    <property type="project" value="UniProtKB-KW"/>
</dbReference>
<keyword evidence="9" id="KW-0472">Membrane</keyword>
<dbReference type="GO" id="GO:0000155">
    <property type="term" value="F:phosphorelay sensor kinase activity"/>
    <property type="evidence" value="ECO:0007669"/>
    <property type="project" value="InterPro"/>
</dbReference>
<dbReference type="InterPro" id="IPR011712">
    <property type="entry name" value="Sig_transdc_His_kin_sub3_dim/P"/>
</dbReference>
<dbReference type="Gene3D" id="1.20.5.1930">
    <property type="match status" value="1"/>
</dbReference>
<dbReference type="PANTHER" id="PTHR24421">
    <property type="entry name" value="NITRATE/NITRITE SENSOR PROTEIN NARX-RELATED"/>
    <property type="match status" value="1"/>
</dbReference>
<dbReference type="GO" id="GO:0046983">
    <property type="term" value="F:protein dimerization activity"/>
    <property type="evidence" value="ECO:0007669"/>
    <property type="project" value="InterPro"/>
</dbReference>
<dbReference type="Proteomes" id="UP000198318">
    <property type="component" value="Unassembled WGS sequence"/>
</dbReference>
<proteinExistence type="predicted"/>
<keyword evidence="4" id="KW-0808">Transferase</keyword>
<dbReference type="CDD" id="cd16917">
    <property type="entry name" value="HATPase_UhpB-NarQ-NarX-like"/>
    <property type="match status" value="1"/>
</dbReference>
<evidence type="ECO:0000256" key="9">
    <source>
        <dbReference type="SAM" id="Phobius"/>
    </source>
</evidence>
<keyword evidence="9" id="KW-0812">Transmembrane</keyword>
<gene>
    <name evidence="11" type="ORF">SAMN05443665_102750</name>
</gene>
<dbReference type="Pfam" id="PF02518">
    <property type="entry name" value="HATPase_c"/>
    <property type="match status" value="1"/>
</dbReference>
<organism evidence="11 12">
    <name type="scientific">Actinomadura meyerae</name>
    <dbReference type="NCBI Taxonomy" id="240840"/>
    <lineage>
        <taxon>Bacteria</taxon>
        <taxon>Bacillati</taxon>
        <taxon>Actinomycetota</taxon>
        <taxon>Actinomycetes</taxon>
        <taxon>Streptosporangiales</taxon>
        <taxon>Thermomonosporaceae</taxon>
        <taxon>Actinomadura</taxon>
    </lineage>
</organism>
<keyword evidence="8" id="KW-0902">Two-component regulatory system</keyword>
<protein>
    <recommendedName>
        <fullName evidence="2">histidine kinase</fullName>
        <ecNumber evidence="2">2.7.13.3</ecNumber>
    </recommendedName>
</protein>
<keyword evidence="7" id="KW-0067">ATP-binding</keyword>
<dbReference type="GO" id="GO:0016020">
    <property type="term" value="C:membrane"/>
    <property type="evidence" value="ECO:0007669"/>
    <property type="project" value="InterPro"/>
</dbReference>
<feature type="transmembrane region" description="Helical" evidence="9">
    <location>
        <begin position="80"/>
        <end position="98"/>
    </location>
</feature>
<name>A0A239MDD9_9ACTN</name>
<evidence type="ECO:0000256" key="5">
    <source>
        <dbReference type="ARBA" id="ARBA00022741"/>
    </source>
</evidence>
<dbReference type="AlphaFoldDB" id="A0A239MDD9"/>
<dbReference type="InterPro" id="IPR003594">
    <property type="entry name" value="HATPase_dom"/>
</dbReference>
<evidence type="ECO:0000256" key="6">
    <source>
        <dbReference type="ARBA" id="ARBA00022777"/>
    </source>
</evidence>
<evidence type="ECO:0000259" key="10">
    <source>
        <dbReference type="SMART" id="SM00387"/>
    </source>
</evidence>
<keyword evidence="6 11" id="KW-0418">Kinase</keyword>
<evidence type="ECO:0000256" key="4">
    <source>
        <dbReference type="ARBA" id="ARBA00022679"/>
    </source>
</evidence>
<dbReference type="Gene3D" id="3.30.565.10">
    <property type="entry name" value="Histidine kinase-like ATPase, C-terminal domain"/>
    <property type="match status" value="1"/>
</dbReference>
<accession>A0A239MDD9</accession>
<evidence type="ECO:0000256" key="2">
    <source>
        <dbReference type="ARBA" id="ARBA00012438"/>
    </source>
</evidence>
<dbReference type="SMART" id="SM00387">
    <property type="entry name" value="HATPase_c"/>
    <property type="match status" value="1"/>
</dbReference>
<dbReference type="PANTHER" id="PTHR24421:SF10">
    <property type="entry name" value="NITRATE_NITRITE SENSOR PROTEIN NARQ"/>
    <property type="match status" value="1"/>
</dbReference>
<comment type="catalytic activity">
    <reaction evidence="1">
        <text>ATP + protein L-histidine = ADP + protein N-phospho-L-histidine.</text>
        <dbReference type="EC" id="2.7.13.3"/>
    </reaction>
</comment>
<dbReference type="RefSeq" id="WP_179271690.1">
    <property type="nucleotide sequence ID" value="NZ_FZOR01000027.1"/>
</dbReference>
<keyword evidence="9" id="KW-1133">Transmembrane helix</keyword>
<evidence type="ECO:0000313" key="12">
    <source>
        <dbReference type="Proteomes" id="UP000198318"/>
    </source>
</evidence>
<dbReference type="Pfam" id="PF07730">
    <property type="entry name" value="HisKA_3"/>
    <property type="match status" value="1"/>
</dbReference>
<evidence type="ECO:0000256" key="1">
    <source>
        <dbReference type="ARBA" id="ARBA00000085"/>
    </source>
</evidence>
<dbReference type="InterPro" id="IPR050482">
    <property type="entry name" value="Sensor_HK_TwoCompSys"/>
</dbReference>
<dbReference type="EC" id="2.7.13.3" evidence="2"/>
<keyword evidence="12" id="KW-1185">Reference proteome</keyword>
<evidence type="ECO:0000313" key="11">
    <source>
        <dbReference type="EMBL" id="SNT40182.1"/>
    </source>
</evidence>
<keyword evidence="3" id="KW-0597">Phosphoprotein</keyword>
<evidence type="ECO:0000256" key="8">
    <source>
        <dbReference type="ARBA" id="ARBA00023012"/>
    </source>
</evidence>
<reference evidence="11 12" key="1">
    <citation type="submission" date="2017-06" db="EMBL/GenBank/DDBJ databases">
        <authorList>
            <person name="Kim H.J."/>
            <person name="Triplett B.A."/>
        </authorList>
    </citation>
    <scope>NUCLEOTIDE SEQUENCE [LARGE SCALE GENOMIC DNA]</scope>
    <source>
        <strain evidence="11 12">DSM 44715</strain>
    </source>
</reference>
<dbReference type="InterPro" id="IPR036890">
    <property type="entry name" value="HATPase_C_sf"/>
</dbReference>
<feature type="transmembrane region" description="Helical" evidence="9">
    <location>
        <begin position="105"/>
        <end position="124"/>
    </location>
</feature>
<dbReference type="EMBL" id="FZOR01000027">
    <property type="protein sequence ID" value="SNT40182.1"/>
    <property type="molecule type" value="Genomic_DNA"/>
</dbReference>
<dbReference type="SUPFAM" id="SSF55874">
    <property type="entry name" value="ATPase domain of HSP90 chaperone/DNA topoisomerase II/histidine kinase"/>
    <property type="match status" value="1"/>
</dbReference>
<feature type="domain" description="Histidine kinase/HSP90-like ATPase" evidence="10">
    <location>
        <begin position="277"/>
        <end position="366"/>
    </location>
</feature>
<keyword evidence="5" id="KW-0547">Nucleotide-binding</keyword>